<keyword evidence="3" id="KW-0547">Nucleotide-binding</keyword>
<dbReference type="GO" id="GO:0004386">
    <property type="term" value="F:helicase activity"/>
    <property type="evidence" value="ECO:0007669"/>
    <property type="project" value="UniProtKB-KW"/>
</dbReference>
<comment type="caution">
    <text evidence="3">The sequence shown here is derived from an EMBL/GenBank/DDBJ whole genome shotgun (WGS) entry which is preliminary data.</text>
</comment>
<evidence type="ECO:0000259" key="2">
    <source>
        <dbReference type="PROSITE" id="PS51194"/>
    </source>
</evidence>
<dbReference type="NCBIfam" id="NF047352">
    <property type="entry name" value="P_loop_sacsin"/>
    <property type="match status" value="1"/>
</dbReference>
<organism evidence="3 4">
    <name type="scientific">Kineosporia babensis</name>
    <dbReference type="NCBI Taxonomy" id="499548"/>
    <lineage>
        <taxon>Bacteria</taxon>
        <taxon>Bacillati</taxon>
        <taxon>Actinomycetota</taxon>
        <taxon>Actinomycetes</taxon>
        <taxon>Kineosporiales</taxon>
        <taxon>Kineosporiaceae</taxon>
        <taxon>Kineosporia</taxon>
    </lineage>
</organism>
<evidence type="ECO:0000313" key="4">
    <source>
        <dbReference type="Proteomes" id="UP001138997"/>
    </source>
</evidence>
<dbReference type="SMART" id="SM00490">
    <property type="entry name" value="HELICc"/>
    <property type="match status" value="1"/>
</dbReference>
<keyword evidence="4" id="KW-1185">Reference proteome</keyword>
<dbReference type="InterPro" id="IPR006935">
    <property type="entry name" value="Helicase/UvrB_N"/>
</dbReference>
<dbReference type="EMBL" id="JAJOMB010000040">
    <property type="protein sequence ID" value="MCD5317047.1"/>
    <property type="molecule type" value="Genomic_DNA"/>
</dbReference>
<dbReference type="Pfam" id="PF00271">
    <property type="entry name" value="Helicase_C"/>
    <property type="match status" value="1"/>
</dbReference>
<dbReference type="InterPro" id="IPR050742">
    <property type="entry name" value="Helicase_Restrict-Modif_Enz"/>
</dbReference>
<dbReference type="Gene3D" id="3.30.565.10">
    <property type="entry name" value="Histidine kinase-like ATPase, C-terminal domain"/>
    <property type="match status" value="1"/>
</dbReference>
<dbReference type="PANTHER" id="PTHR47396:SF1">
    <property type="entry name" value="ATP-DEPENDENT HELICASE IRC3-RELATED"/>
    <property type="match status" value="1"/>
</dbReference>
<dbReference type="Proteomes" id="UP001138997">
    <property type="component" value="Unassembled WGS sequence"/>
</dbReference>
<feature type="domain" description="Helicase C-terminal" evidence="2">
    <location>
        <begin position="1403"/>
        <end position="1541"/>
    </location>
</feature>
<dbReference type="RefSeq" id="WP_231449899.1">
    <property type="nucleotide sequence ID" value="NZ_JAJOMB010000040.1"/>
</dbReference>
<dbReference type="GO" id="GO:0003677">
    <property type="term" value="F:DNA binding"/>
    <property type="evidence" value="ECO:0007669"/>
    <property type="project" value="InterPro"/>
</dbReference>
<proteinExistence type="predicted"/>
<dbReference type="SUPFAM" id="SSF55874">
    <property type="entry name" value="ATPase domain of HSP90 chaperone/DNA topoisomerase II/histidine kinase"/>
    <property type="match status" value="1"/>
</dbReference>
<dbReference type="SMART" id="SM00487">
    <property type="entry name" value="DEXDc"/>
    <property type="match status" value="1"/>
</dbReference>
<dbReference type="PROSITE" id="PS51192">
    <property type="entry name" value="HELICASE_ATP_BIND_1"/>
    <property type="match status" value="1"/>
</dbReference>
<gene>
    <name evidence="3" type="ORF">LR394_39740</name>
</gene>
<evidence type="ECO:0000259" key="1">
    <source>
        <dbReference type="PROSITE" id="PS51192"/>
    </source>
</evidence>
<dbReference type="GO" id="GO:0016787">
    <property type="term" value="F:hydrolase activity"/>
    <property type="evidence" value="ECO:0007669"/>
    <property type="project" value="InterPro"/>
</dbReference>
<dbReference type="PANTHER" id="PTHR47396">
    <property type="entry name" value="TYPE I RESTRICTION ENZYME ECOKI R PROTEIN"/>
    <property type="match status" value="1"/>
</dbReference>
<sequence length="1545" mass="171269">MPLEGWDGPDGPLAQHLRDEIERSLKAYREKPKSVTEHANIELVTAQGGYGRKQLLELIQNGADALTSAGLEGSGQGRIEARLTEDFLYVANEGTPLTPAGVDALTLSNMSDKADQQIGRFGLGFKSVVQLSDSVEIISRSLSIRFERESARQQLESVLGPIVGPWPILRLPEPFDPNDIAEQDEHLNELMSWATTVVRLRLRESSDWLRNDFTEFPGQFLLFSPQIQALVLRDVRDGGQVRQLAVISDQGSERVLSVDGKLSYWSVRIEEHKPSSAARSDAGKMAKRDHIRMVWAVPTEDRTGIGRLWAFFPTHSFATLGGIINAPWKLSPDRQTLIEGTFNEELLTDVLPKLVASSVPDLIDHKDPASILDVYPARGRESRSWADDVLNGPVVRSLQRTACIPDALGVLRLPHELRVHPEALRDSWKALWLEGAPRPAQWVHHSIDDRGAAERRAKVARLAASDETATIAEWLQALTSGPDPVVGSKNSLRLARRIIREEPKLLEACRSAAIVLTTDGSLVPPIKGRVFLGGTSDSSSTTSFVHPDLIEDPDVVELFEMLGISQLDLAGTLHSILGGMDLDRPDPSQWEKFWRASAQIDSDLVQKILGEHIEDPWMNCLVKTKTGDWKYASQILLPGSVIPEGSASDGHGCLDNQFHRGNLRTLRGIGMSDRPELRAPGLDDEWFDTWREHTVNAYRHGLPKGVSVPKPENVSVDEHLIPSHLDLLSTLSESGREAMTTIVLAFLRPAVWKVRAAGRPEQAVADPVIALVLEHGRIPTSLGPRQARQAFAPVPGLPEDLFPVARAADLLLGELMQGLEDLTPEAWSELLLSRAQQMSTDQRGRLYALAVKHTDPPTTLWAEDLDGQREVPTTQACAVATTEDFHILREQGIAVVRVSNAAEAEELHTAWGLEPAARHITSAIHHVPSRDPLPLLDLLPALRDHTNDPLDQYEVVPCEEIEFRRVTPGGQETQRRDFLLLEEQIYTVDLELGPLLNRINTELGLGVSDAYQQIIVHESSRSANRHRTKGVREAKSDDERLLLAVGEDELRRAIPAAAITLIEQDEGPLRGVELAAAARAALGLEVLTTLKTALERRGLEPPSRWAGSGQARGYVTDLGFDAELAGFSGGNRDAMVDVDGPVPLPDLHEYQVRVADRIRRVLRGEDKYHRGMVSLPTGAGKTRVAVEAVVRAVAFEGLSGPVLWLAQSDELCEQAVQTWSLIWRSVGPPERLRVSRLWAGNDAEPYEDGCHVVVATDDKMTSIFRRDEYRWLREASVVIIDEAHTSISQSYTPLLEWLGRGRSRASGKPLIGLSATPFRGVSSEETQRLVGRYDSNLLTDDAFEGDPHEELQEMGVLARVRHEVLQGAEIDLSADELRELRERRRVAPSLQDRLGKDDRRNRTIVESILELPSDWTVLLFAPSVDSARALAAVLSHKGVPAMAVSGETDRAARRHYVDQFRKKELRVLTNYGVFAQGFDAPAVRAVYVTRPTFTPNLYQQMIGRGLRGPLNGGSDEVLIVNVDDNFRQFGEQLAFHHFDYLWQSR</sequence>
<dbReference type="PROSITE" id="PS51194">
    <property type="entry name" value="HELICASE_CTER"/>
    <property type="match status" value="1"/>
</dbReference>
<dbReference type="GO" id="GO:0005829">
    <property type="term" value="C:cytosol"/>
    <property type="evidence" value="ECO:0007669"/>
    <property type="project" value="TreeGrafter"/>
</dbReference>
<keyword evidence="3" id="KW-0347">Helicase</keyword>
<dbReference type="InterPro" id="IPR027417">
    <property type="entry name" value="P-loop_NTPase"/>
</dbReference>
<feature type="domain" description="Helicase ATP-binding" evidence="1">
    <location>
        <begin position="1162"/>
        <end position="1335"/>
    </location>
</feature>
<reference evidence="3" key="1">
    <citation type="submission" date="2021-11" db="EMBL/GenBank/DDBJ databases">
        <title>Streptomyces corallinus and Kineosporia corallina sp. nov., two new coral-derived marine actinobacteria.</title>
        <authorList>
            <person name="Buangrab K."/>
            <person name="Sutthacheep M."/>
            <person name="Yeemin T."/>
            <person name="Harunari E."/>
            <person name="Igarashi Y."/>
            <person name="Sripreechasak P."/>
            <person name="Kanchanasin P."/>
            <person name="Tanasupawat S."/>
            <person name="Phongsopitanun W."/>
        </authorList>
    </citation>
    <scope>NUCLEOTIDE SEQUENCE</scope>
    <source>
        <strain evidence="3">JCM 31032</strain>
    </source>
</reference>
<evidence type="ECO:0000313" key="3">
    <source>
        <dbReference type="EMBL" id="MCD5317047.1"/>
    </source>
</evidence>
<dbReference type="InterPro" id="IPR036890">
    <property type="entry name" value="HATPase_C_sf"/>
</dbReference>
<dbReference type="InterPro" id="IPR001650">
    <property type="entry name" value="Helicase_C-like"/>
</dbReference>
<keyword evidence="3" id="KW-0067">ATP-binding</keyword>
<protein>
    <submittedName>
        <fullName evidence="3">DEAD/DEAH box helicase family protein</fullName>
    </submittedName>
</protein>
<dbReference type="Gene3D" id="3.40.50.300">
    <property type="entry name" value="P-loop containing nucleotide triphosphate hydrolases"/>
    <property type="match status" value="2"/>
</dbReference>
<dbReference type="GO" id="GO:0005524">
    <property type="term" value="F:ATP binding"/>
    <property type="evidence" value="ECO:0007669"/>
    <property type="project" value="InterPro"/>
</dbReference>
<name>A0A9X1NL59_9ACTN</name>
<dbReference type="Pfam" id="PF04851">
    <property type="entry name" value="ResIII"/>
    <property type="match status" value="1"/>
</dbReference>
<dbReference type="InterPro" id="IPR014001">
    <property type="entry name" value="Helicase_ATP-bd"/>
</dbReference>
<keyword evidence="3" id="KW-0378">Hydrolase</keyword>
<dbReference type="SUPFAM" id="SSF52540">
    <property type="entry name" value="P-loop containing nucleoside triphosphate hydrolases"/>
    <property type="match status" value="1"/>
</dbReference>
<accession>A0A9X1NL59</accession>